<keyword evidence="1" id="KW-0472">Membrane</keyword>
<protein>
    <recommendedName>
        <fullName evidence="4">Immunity protein 17</fullName>
    </recommendedName>
</protein>
<keyword evidence="1" id="KW-1133">Transmembrane helix</keyword>
<organism evidence="2 3">
    <name type="scientific">Flavobacterium pisciphilum</name>
    <dbReference type="NCBI Taxonomy" id="2893755"/>
    <lineage>
        <taxon>Bacteria</taxon>
        <taxon>Pseudomonadati</taxon>
        <taxon>Bacteroidota</taxon>
        <taxon>Flavobacteriia</taxon>
        <taxon>Flavobacteriales</taxon>
        <taxon>Flavobacteriaceae</taxon>
        <taxon>Flavobacterium</taxon>
    </lineage>
</organism>
<feature type="transmembrane region" description="Helical" evidence="1">
    <location>
        <begin position="43"/>
        <end position="64"/>
    </location>
</feature>
<keyword evidence="3" id="KW-1185">Reference proteome</keyword>
<dbReference type="RefSeq" id="WP_229990175.1">
    <property type="nucleotide sequence ID" value="NZ_JAJJMO010000001.1"/>
</dbReference>
<gene>
    <name evidence="2" type="ORF">LNQ49_16800</name>
</gene>
<evidence type="ECO:0000313" key="3">
    <source>
        <dbReference type="Proteomes" id="UP001430919"/>
    </source>
</evidence>
<accession>A0ABS8MWS0</accession>
<evidence type="ECO:0008006" key="4">
    <source>
        <dbReference type="Google" id="ProtNLM"/>
    </source>
</evidence>
<keyword evidence="1" id="KW-0812">Transmembrane</keyword>
<dbReference type="Proteomes" id="UP001430919">
    <property type="component" value="Unassembled WGS sequence"/>
</dbReference>
<evidence type="ECO:0000313" key="2">
    <source>
        <dbReference type="EMBL" id="MCC9073238.1"/>
    </source>
</evidence>
<dbReference type="EMBL" id="JAJJMO010000001">
    <property type="protein sequence ID" value="MCC9073238.1"/>
    <property type="molecule type" value="Genomic_DNA"/>
</dbReference>
<feature type="transmembrane region" description="Helical" evidence="1">
    <location>
        <begin position="6"/>
        <end position="22"/>
    </location>
</feature>
<proteinExistence type="predicted"/>
<sequence length="67" mass="8120">MDYKNLLYGILFGILTFGYYKIHKWWLESRDKNPIFYKRDTTIGTFKNWVIIIMLAVTSLVFFFKSL</sequence>
<comment type="caution">
    <text evidence="2">The sequence shown here is derived from an EMBL/GenBank/DDBJ whole genome shotgun (WGS) entry which is preliminary data.</text>
</comment>
<evidence type="ECO:0000256" key="1">
    <source>
        <dbReference type="SAM" id="Phobius"/>
    </source>
</evidence>
<reference evidence="2" key="1">
    <citation type="submission" date="2021-11" db="EMBL/GenBank/DDBJ databases">
        <title>Description of novel Flavobacterium species.</title>
        <authorList>
            <person name="Saticioglu I.B."/>
            <person name="Ay H."/>
            <person name="Altun S."/>
            <person name="Duman M."/>
        </authorList>
    </citation>
    <scope>NUCLEOTIDE SEQUENCE</scope>
    <source>
        <strain evidence="2">F-65</strain>
    </source>
</reference>
<name>A0ABS8MWS0_9FLAO</name>